<name>A0ABY7NTK4_9ACTN</name>
<gene>
    <name evidence="2" type="ORF">O1G22_00840</name>
</gene>
<dbReference type="RefSeq" id="WP_270079482.1">
    <property type="nucleotide sequence ID" value="NZ_CP115300.1"/>
</dbReference>
<feature type="region of interest" description="Disordered" evidence="1">
    <location>
        <begin position="1"/>
        <end position="38"/>
    </location>
</feature>
<dbReference type="Proteomes" id="UP001212326">
    <property type="component" value="Chromosome"/>
</dbReference>
<keyword evidence="3" id="KW-1185">Reference proteome</keyword>
<proteinExistence type="predicted"/>
<feature type="compositionally biased region" description="Pro residues" evidence="1">
    <location>
        <begin position="20"/>
        <end position="35"/>
    </location>
</feature>
<organism evidence="2 3">
    <name type="scientific">Streptomyces camelliae</name>
    <dbReference type="NCBI Taxonomy" id="3004093"/>
    <lineage>
        <taxon>Bacteria</taxon>
        <taxon>Bacillati</taxon>
        <taxon>Actinomycetota</taxon>
        <taxon>Actinomycetes</taxon>
        <taxon>Kitasatosporales</taxon>
        <taxon>Streptomycetaceae</taxon>
        <taxon>Streptomyces</taxon>
    </lineage>
</organism>
<evidence type="ECO:0000313" key="2">
    <source>
        <dbReference type="EMBL" id="WBO61520.1"/>
    </source>
</evidence>
<evidence type="ECO:0000313" key="3">
    <source>
        <dbReference type="Proteomes" id="UP001212326"/>
    </source>
</evidence>
<evidence type="ECO:0000256" key="1">
    <source>
        <dbReference type="SAM" id="MobiDB-lite"/>
    </source>
</evidence>
<reference evidence="2 3" key="1">
    <citation type="submission" date="2022-12" db="EMBL/GenBank/DDBJ databases">
        <authorList>
            <person name="Mo P."/>
        </authorList>
    </citation>
    <scope>NUCLEOTIDE SEQUENCE [LARGE SCALE GENOMIC DNA]</scope>
    <source>
        <strain evidence="2 3">HUAS 2-6</strain>
    </source>
</reference>
<protein>
    <submittedName>
        <fullName evidence="2">Uncharacterized protein</fullName>
    </submittedName>
</protein>
<accession>A0ABY7NTK4</accession>
<sequence length="77" mass="8207">MPRPRPHPTSTAAWEFADRPGPPRSAPIPPPPTPRCPRATARRTCAAYRLPSTGGEGQTIALVDAYDDPTAEADMAV</sequence>
<dbReference type="EMBL" id="CP115300">
    <property type="protein sequence ID" value="WBO61520.1"/>
    <property type="molecule type" value="Genomic_DNA"/>
</dbReference>